<evidence type="ECO:0000256" key="7">
    <source>
        <dbReference type="ARBA" id="ARBA00022737"/>
    </source>
</evidence>
<dbReference type="SMART" id="SM00409">
    <property type="entry name" value="IG"/>
    <property type="match status" value="28"/>
</dbReference>
<feature type="domain" description="EGF-like" evidence="14">
    <location>
        <begin position="3579"/>
        <end position="3618"/>
    </location>
</feature>
<dbReference type="InterPro" id="IPR013098">
    <property type="entry name" value="Ig_I-set"/>
</dbReference>
<evidence type="ECO:0000259" key="15">
    <source>
        <dbReference type="PROSITE" id="PS50835"/>
    </source>
</evidence>
<feature type="domain" description="Ig-like" evidence="15">
    <location>
        <begin position="720"/>
        <end position="805"/>
    </location>
</feature>
<dbReference type="PANTHER" id="PTHR45080">
    <property type="entry name" value="CONTACTIN 5"/>
    <property type="match status" value="1"/>
</dbReference>
<feature type="domain" description="Ig-like" evidence="15">
    <location>
        <begin position="2691"/>
        <end position="2778"/>
    </location>
</feature>
<keyword evidence="9" id="KW-0472">Membrane</keyword>
<dbReference type="InterPro" id="IPR001881">
    <property type="entry name" value="EGF-like_Ca-bd_dom"/>
</dbReference>
<feature type="domain" description="Ig-like" evidence="15">
    <location>
        <begin position="1657"/>
        <end position="1747"/>
    </location>
</feature>
<feature type="domain" description="Ig-like" evidence="15">
    <location>
        <begin position="1941"/>
        <end position="2025"/>
    </location>
</feature>
<feature type="domain" description="Ig-like" evidence="15">
    <location>
        <begin position="2963"/>
        <end position="3048"/>
    </location>
</feature>
<dbReference type="GO" id="GO:0008046">
    <property type="term" value="F:axon guidance receptor activity"/>
    <property type="evidence" value="ECO:0007669"/>
    <property type="project" value="TreeGrafter"/>
</dbReference>
<dbReference type="PROSITE" id="PS50993">
    <property type="entry name" value="NIDOGEN_G2"/>
    <property type="match status" value="1"/>
</dbReference>
<dbReference type="SUPFAM" id="SSF82895">
    <property type="entry name" value="TSP-1 type 1 repeat"/>
    <property type="match status" value="3"/>
</dbReference>
<dbReference type="SMART" id="SM00406">
    <property type="entry name" value="IGv"/>
    <property type="match status" value="15"/>
</dbReference>
<feature type="domain" description="Ig-like" evidence="15">
    <location>
        <begin position="2873"/>
        <end position="2958"/>
    </location>
</feature>
<keyword evidence="12" id="KW-0393">Immunoglobulin domain</keyword>
<keyword evidence="18" id="KW-1185">Reference proteome</keyword>
<dbReference type="InterPro" id="IPR036465">
    <property type="entry name" value="vWFA_dom_sf"/>
</dbReference>
<evidence type="ECO:0000313" key="17">
    <source>
        <dbReference type="EMBL" id="KAK3723091.1"/>
    </source>
</evidence>
<dbReference type="InterPro" id="IPR000884">
    <property type="entry name" value="TSP1_rpt"/>
</dbReference>
<dbReference type="InterPro" id="IPR013783">
    <property type="entry name" value="Ig-like_fold"/>
</dbReference>
<evidence type="ECO:0000256" key="4">
    <source>
        <dbReference type="ARBA" id="ARBA00022530"/>
    </source>
</evidence>
<dbReference type="PROSITE" id="PS01186">
    <property type="entry name" value="EGF_2"/>
    <property type="match status" value="4"/>
</dbReference>
<dbReference type="InterPro" id="IPR036383">
    <property type="entry name" value="TSP1_rpt_sf"/>
</dbReference>
<dbReference type="GO" id="GO:0030424">
    <property type="term" value="C:axon"/>
    <property type="evidence" value="ECO:0007669"/>
    <property type="project" value="TreeGrafter"/>
</dbReference>
<dbReference type="CDD" id="cd00096">
    <property type="entry name" value="Ig"/>
    <property type="match status" value="7"/>
</dbReference>
<feature type="domain" description="Ig-like" evidence="15">
    <location>
        <begin position="447"/>
        <end position="533"/>
    </location>
</feature>
<comment type="subcellular location">
    <subcellularLocation>
        <location evidence="1">Membrane</location>
    </subcellularLocation>
    <subcellularLocation>
        <location evidence="2">Secreted</location>
        <location evidence="2">Extracellular space</location>
        <location evidence="2">Extracellular matrix</location>
    </subcellularLocation>
</comment>
<dbReference type="Pfam" id="PF12662">
    <property type="entry name" value="cEGF"/>
    <property type="match status" value="2"/>
</dbReference>
<feature type="domain" description="Ig-like" evidence="15">
    <location>
        <begin position="1568"/>
        <end position="1650"/>
    </location>
</feature>
<dbReference type="Pfam" id="PF07679">
    <property type="entry name" value="I-set"/>
    <property type="match status" value="24"/>
</dbReference>
<dbReference type="InterPro" id="IPR007110">
    <property type="entry name" value="Ig-like_dom"/>
</dbReference>
<dbReference type="Pfam" id="PF07474">
    <property type="entry name" value="G2F"/>
    <property type="match status" value="1"/>
</dbReference>
<dbReference type="FunFam" id="2.60.40.10:FF:000503">
    <property type="entry name" value="Hemicentin 1"/>
    <property type="match status" value="6"/>
</dbReference>
<feature type="domain" description="Ig-like" evidence="15">
    <location>
        <begin position="1752"/>
        <end position="1843"/>
    </location>
</feature>
<dbReference type="GO" id="GO:0043025">
    <property type="term" value="C:neuronal cell body"/>
    <property type="evidence" value="ECO:0007669"/>
    <property type="project" value="TreeGrafter"/>
</dbReference>
<dbReference type="InterPro" id="IPR018097">
    <property type="entry name" value="EGF_Ca-bd_CS"/>
</dbReference>
<dbReference type="Gene3D" id="3.40.50.410">
    <property type="entry name" value="von Willebrand factor, type A domain"/>
    <property type="match status" value="1"/>
</dbReference>
<dbReference type="PROSITE" id="PS50092">
    <property type="entry name" value="TSP1"/>
    <property type="match status" value="3"/>
</dbReference>
<dbReference type="InterPro" id="IPR000742">
    <property type="entry name" value="EGF"/>
</dbReference>
<feature type="domain" description="EGF-like" evidence="14">
    <location>
        <begin position="3454"/>
        <end position="3493"/>
    </location>
</feature>
<dbReference type="InterPro" id="IPR026823">
    <property type="entry name" value="cEGF"/>
</dbReference>
<dbReference type="PROSITE" id="PS50026">
    <property type="entry name" value="EGF_3"/>
    <property type="match status" value="5"/>
</dbReference>
<feature type="domain" description="Ig-like" evidence="15">
    <location>
        <begin position="1467"/>
        <end position="1558"/>
    </location>
</feature>
<evidence type="ECO:0000256" key="6">
    <source>
        <dbReference type="ARBA" id="ARBA00022729"/>
    </source>
</evidence>
<dbReference type="InterPro" id="IPR000152">
    <property type="entry name" value="EGF-type_Asp/Asn_hydroxyl_site"/>
</dbReference>
<dbReference type="EMBL" id="JAWDGP010007367">
    <property type="protein sequence ID" value="KAK3723091.1"/>
    <property type="molecule type" value="Genomic_DNA"/>
</dbReference>
<dbReference type="InterPro" id="IPR056861">
    <property type="entry name" value="HMCN1-like_VWA"/>
</dbReference>
<dbReference type="GO" id="GO:0007156">
    <property type="term" value="P:homophilic cell adhesion via plasma membrane adhesion molecules"/>
    <property type="evidence" value="ECO:0007669"/>
    <property type="project" value="TreeGrafter"/>
</dbReference>
<dbReference type="GO" id="GO:0050808">
    <property type="term" value="P:synapse organization"/>
    <property type="evidence" value="ECO:0007669"/>
    <property type="project" value="TreeGrafter"/>
</dbReference>
<evidence type="ECO:0000256" key="11">
    <source>
        <dbReference type="ARBA" id="ARBA00023180"/>
    </source>
</evidence>
<keyword evidence="6" id="KW-0732">Signal</keyword>
<dbReference type="FunFam" id="2.60.40.10:FF:000186">
    <property type="entry name" value="Hemicentin 1"/>
    <property type="match status" value="2"/>
</dbReference>
<dbReference type="SMART" id="SM00179">
    <property type="entry name" value="EGF_CA"/>
    <property type="match status" value="8"/>
</dbReference>
<dbReference type="SMART" id="SM00408">
    <property type="entry name" value="IGc2"/>
    <property type="match status" value="28"/>
</dbReference>
<dbReference type="Pfam" id="PF23560">
    <property type="entry name" value="GBD_Hemicentin"/>
    <property type="match status" value="1"/>
</dbReference>
<dbReference type="SMART" id="SM00682">
    <property type="entry name" value="G2F"/>
    <property type="match status" value="1"/>
</dbReference>
<dbReference type="FunFam" id="2.60.40.10:FF:000032">
    <property type="entry name" value="palladin isoform X1"/>
    <property type="match status" value="7"/>
</dbReference>
<feature type="domain" description="Ig-like" evidence="15">
    <location>
        <begin position="2411"/>
        <end position="2497"/>
    </location>
</feature>
<evidence type="ECO:0000256" key="13">
    <source>
        <dbReference type="PROSITE-ProRule" id="PRU00076"/>
    </source>
</evidence>
<comment type="caution">
    <text evidence="13">Lacks conserved residue(s) required for the propagation of feature annotation.</text>
</comment>
<dbReference type="GO" id="GO:0005509">
    <property type="term" value="F:calcium ion binding"/>
    <property type="evidence" value="ECO:0007669"/>
    <property type="project" value="InterPro"/>
</dbReference>
<dbReference type="SUPFAM" id="SSF54511">
    <property type="entry name" value="GFP-like"/>
    <property type="match status" value="1"/>
</dbReference>
<dbReference type="FunFam" id="2.10.25.10:FF:000038">
    <property type="entry name" value="Fibrillin 2"/>
    <property type="match status" value="2"/>
</dbReference>
<dbReference type="PANTHER" id="PTHR45080:SF28">
    <property type="entry name" value="HEMICENTIN-2"/>
    <property type="match status" value="1"/>
</dbReference>
<keyword evidence="10 13" id="KW-1015">Disulfide bond</keyword>
<dbReference type="InterPro" id="IPR003598">
    <property type="entry name" value="Ig_sub2"/>
</dbReference>
<dbReference type="FunFam" id="2.10.25.10:FF:000352">
    <property type="entry name" value="Hemicentin 1"/>
    <property type="match status" value="1"/>
</dbReference>
<evidence type="ECO:0000313" key="18">
    <source>
        <dbReference type="Proteomes" id="UP001283361"/>
    </source>
</evidence>
<dbReference type="Pfam" id="PF00090">
    <property type="entry name" value="TSP_1"/>
    <property type="match status" value="3"/>
</dbReference>
<dbReference type="InterPro" id="IPR009017">
    <property type="entry name" value="GFP"/>
</dbReference>
<feature type="domain" description="Ig-like" evidence="15">
    <location>
        <begin position="1846"/>
        <end position="1936"/>
    </location>
</feature>
<dbReference type="InterPro" id="IPR006605">
    <property type="entry name" value="G2_nidogen/fibulin_G2F"/>
</dbReference>
<dbReference type="InterPro" id="IPR056475">
    <property type="entry name" value="GBD_Hemicentin/VWA7"/>
</dbReference>
<evidence type="ECO:0000256" key="9">
    <source>
        <dbReference type="ARBA" id="ARBA00023136"/>
    </source>
</evidence>
<evidence type="ECO:0008006" key="19">
    <source>
        <dbReference type="Google" id="ProtNLM"/>
    </source>
</evidence>
<dbReference type="PROSITE" id="PS01187">
    <property type="entry name" value="EGF_CA"/>
    <property type="match status" value="3"/>
</dbReference>
<evidence type="ECO:0000256" key="12">
    <source>
        <dbReference type="ARBA" id="ARBA00023319"/>
    </source>
</evidence>
<dbReference type="InterPro" id="IPR050958">
    <property type="entry name" value="Cell_Adh-Cytoskel_Orgn"/>
</dbReference>
<dbReference type="Pfam" id="PF25106">
    <property type="entry name" value="VWA_4"/>
    <property type="match status" value="1"/>
</dbReference>
<dbReference type="SMART" id="SM00209">
    <property type="entry name" value="TSP1"/>
    <property type="match status" value="3"/>
</dbReference>
<keyword evidence="7" id="KW-0677">Repeat</keyword>
<comment type="caution">
    <text evidence="17">The sequence shown here is derived from an EMBL/GenBank/DDBJ whole genome shotgun (WGS) entry which is preliminary data.</text>
</comment>
<dbReference type="InterPro" id="IPR036179">
    <property type="entry name" value="Ig-like_dom_sf"/>
</dbReference>
<evidence type="ECO:0000256" key="1">
    <source>
        <dbReference type="ARBA" id="ARBA00004370"/>
    </source>
</evidence>
<feature type="domain" description="Ig-like" evidence="15">
    <location>
        <begin position="994"/>
        <end position="1083"/>
    </location>
</feature>
<dbReference type="FunFam" id="2.20.100.10:FF:000001">
    <property type="entry name" value="semaphorin-5A isoform X1"/>
    <property type="match status" value="3"/>
</dbReference>
<dbReference type="SUPFAM" id="SSF53300">
    <property type="entry name" value="vWA-like"/>
    <property type="match status" value="1"/>
</dbReference>
<accession>A0AAE0XY76</accession>
<feature type="domain" description="Ig-like" evidence="15">
    <location>
        <begin position="1275"/>
        <end position="1362"/>
    </location>
</feature>
<feature type="domain" description="Ig-like" evidence="15">
    <location>
        <begin position="2034"/>
        <end position="2122"/>
    </location>
</feature>
<feature type="domain" description="Ig-like" evidence="15">
    <location>
        <begin position="2593"/>
        <end position="2687"/>
    </location>
</feature>
<feature type="domain" description="Ig-like" evidence="15">
    <location>
        <begin position="2222"/>
        <end position="2311"/>
    </location>
</feature>
<gene>
    <name evidence="17" type="ORF">RRG08_037285</name>
</gene>
<dbReference type="GO" id="GO:0005886">
    <property type="term" value="C:plasma membrane"/>
    <property type="evidence" value="ECO:0007669"/>
    <property type="project" value="TreeGrafter"/>
</dbReference>
<evidence type="ECO:0000256" key="10">
    <source>
        <dbReference type="ARBA" id="ARBA00023157"/>
    </source>
</evidence>
<dbReference type="FunFam" id="2.60.40.10:FF:000004">
    <property type="entry name" value="DCC isoform 1"/>
    <property type="match status" value="2"/>
</dbReference>
<dbReference type="SUPFAM" id="SSF48726">
    <property type="entry name" value="Immunoglobulin"/>
    <property type="match status" value="28"/>
</dbReference>
<dbReference type="Proteomes" id="UP001283361">
    <property type="component" value="Unassembled WGS sequence"/>
</dbReference>
<feature type="domain" description="Ig-like" evidence="15">
    <location>
        <begin position="2501"/>
        <end position="2588"/>
    </location>
</feature>
<keyword evidence="8" id="KW-0106">Calcium</keyword>
<name>A0AAE0XY76_9GAST</name>
<feature type="domain" description="Ig-like" evidence="15">
    <location>
        <begin position="2127"/>
        <end position="2213"/>
    </location>
</feature>
<dbReference type="CDD" id="cd00198">
    <property type="entry name" value="vWFA"/>
    <property type="match status" value="1"/>
</dbReference>
<evidence type="ECO:0000256" key="8">
    <source>
        <dbReference type="ARBA" id="ARBA00022837"/>
    </source>
</evidence>
<dbReference type="Pfam" id="PF13927">
    <property type="entry name" value="Ig_3"/>
    <property type="match status" value="4"/>
</dbReference>
<feature type="domain" description="Ig-like" evidence="15">
    <location>
        <begin position="2782"/>
        <end position="2862"/>
    </location>
</feature>
<evidence type="ECO:0000256" key="2">
    <source>
        <dbReference type="ARBA" id="ARBA00004498"/>
    </source>
</evidence>
<keyword evidence="11" id="KW-0325">Glycoprotein</keyword>
<keyword evidence="5 13" id="KW-0245">EGF-like domain</keyword>
<dbReference type="InterPro" id="IPR049883">
    <property type="entry name" value="NOTCH1_EGF-like"/>
</dbReference>
<feature type="domain" description="Ig-like" evidence="15">
    <location>
        <begin position="2315"/>
        <end position="2406"/>
    </location>
</feature>
<feature type="domain" description="Ig-like" evidence="15">
    <location>
        <begin position="1367"/>
        <end position="1462"/>
    </location>
</feature>
<dbReference type="InterPro" id="IPR013106">
    <property type="entry name" value="Ig_V-set"/>
</dbReference>
<sequence length="3913" mass="429099">MEHCPSTISTYHHLPLQQKKMSTTAFALLVVALLTMSTLPKTVQSQETSDDGDYSLAASLAFVFDITGSMYDDLRQVIKGAAEILEESRKRREKPLKNYVLVPFHDPVIGPVLVTEDPDKFEEELADLYVQGGGDCPEMSIGAIKRALEVSLPHSFIYVFTDARSKDYYLTHDVLALIQLKQSQVVFVLTGDCGNVTHNGYKAYEEIAATSSGQVFLLKKSQVNQVLKFVQDAVQTRKVNLLAVNEQDAGTKVHNLPIDSHLKEITVSISGENPKIRLIDPEGRRKTFKTGLMGLLNLRNVRIVNVKAPTPGTWRLRVSSTGPHTVRVTGLSHADFVVGFSKHPTRNMSSTSLRPIEGIATHVLVNSTGIRYPAGLQQIELVDLRGLSLASFPLYQHPDSPSLYNVSAFVPPKKKFFYVKVTGVDEVGYTMQRITPTAISAIKARKPRVLMPRVTRGFHAKTTVLSCQVDSLVPYTVQWWHNSQQQGYDLIYSDSANVTLEILDSNAQDEGYYSCNVTNSAGYDDAVTFLDVSEPPPAIVPASNVSVLPGETAVLPCEVYSSVAHNVTWQREDSPFWSPYQDPRVDVGEDGSLIIRESSLWDEASYRCVAKNEGGSAEETVHLRLKERPVVTIEPRQQTFVTGAYRNISCTARGHPEPTFSWQREGETIQQSARVNFDPVSGTIELWNLGPGDAGDYKCVASNEAGEDSGLARLTYMEAPRIREIDTQVLVAVGEIAVLKCISDGIPLPNTTWYRSDRMLMSAYNVEVNPLGQLIIQGVQDSDAGEYRCVVQNEAGSDSEEVTLKVGAPPEILQAPENVGIDIESNGSLPCQAIGRPPPKLSWRRIDGKPIDFAGRFRQLPSGSLQITRIHPDDEGVYTCIAQNAFGLADAAAYVTVTGIVRPLIAYTQPFVNAIEGESAELECVVLLGKPAPKLTWLRKGEVLRESSSVYFTEPGRVVISGVKKSDEGDYICLASNIGGNESYAINLDVLVPPRLVINDDGDRQSNFSVIQGRSVFLPCAVEADPIATFTWFKDGRPISLTDVRYYIRTDGALEVFSAELEDAARYKCVASNVAGEVEKNIQLFVEVAPRISGSLEEKLEIIVDESVLLPCDVTGTPTPRVIWNKNFMPFDPDSSNRLQVQGSGLYISRAQIEDKAIYECVASNIAGDASKIITLIVYIPPKLAPGATNVTVLYGLPATLECEAQGDPPPAVLWKKDGVILDVNDPERGYYTSVQGSLTIESVGLRDGGRYSCAATNPAGVATRQITLSVLGAPQIDGELPESVDVVEFNPIILPCPAQGTPAPRITWFKDGRPLTGAELGIQLLDDGALELKSAEAGDSGDYRCLAENVAGIAEREVTVKVLIPPKLSGLGGLSGNGPDSVSVIIKKNVSLICPVSPDTDPPPTITWFKDRQPIRDSARVFTGNQGLSLTITLAEVDDAGRYHCKAENSAGQVEKPFDLDVQVPPTFDESGMSPFNQSVIAGNPIYINCPIQGKPPPQVTWMKDGVLMSSNVDPNVRTLAEGRRLEIANARVTDRGRYVCVGENIAGRTQRDFVVNVFVAPTVEGPGIAERPEAVETTTVYMNCPASGFPLPKITWFRQEVPIKQNTSKVSLLDQGWTLEIRDTNSSDAARYYCRAENVAGDTEKVFDLKILLRPYINRENLDTDIKVTINTTAVINCPVSGDPQPEVEWFKNGVPLDVTNQPRFEVLGEGRQLRIHNSQLMDIGLYTCAAKSRAGEDTIDYNVKILVPPTIDGINVNVYPKVLVDSSVVIYCPAQGVPTPTISWFKDGLPLEEKPGSVEVRADGTELVLTNAKIEDAGRYECVAVNPAGENSKVYDLDVQMTPTISLDGLDTTHDVIQNRTVTLDCPAEGAPRPTILWFYKGIPLDNEFATGLTISEDGKTLRIASAQLSDAGDYVCIATNEAGDAQLDHILNVLVPPSVDHSAVDPNPRVIKGRTAIINCPVSSVPFPDITWKKAGQELIEDARVQIINNGLQLRIAYAEEADAAQYTCVASNPAGEVKLDFGLLVLVPPSIDESNVVFDRKVSQGRLVQMACPVHGEPAPEVTWLLNGRPVVPSDRLRLLENNRVLEIDDVVLTDSARYTCIATNEAGQLERNFDLDVLLRPTIDKESVQTTVVVHRNKTARFRCPASGTPQPNVTWTRHGQPLSSFPHPTVRVLDNGQTLELSDAQLPDAGQYMCRATNAAGTDSLSFDLKVYVLPTINKETPDHLHVTKGRSISMRCTARGTPEPKILWMRDGDLLVLEDDPRLTLLDNGTTLQLRDAEPEDAARYTCHAENEAGYADKYFNLEVYEPAKINSTDSLLNVPIVLNDQAILTCPVSGTPSPTIQWLRKGQTVPSYGMPNIRIQDNGRQLRIISAQLLDFGDYMCVASNEAGEDRLQFRVSIMVPPEIQEGPETVAEVVNSRAMLQCEASGQPTPQVSWTKDGEYFPATGLRHRMLPSGTLELMVVRMEDEGDYTCTASNAAGNATRTVQLHIHIPAKIVGRRESVVKAAQGQDVMLSCEVEGSPPPTIFWLRYRSYIEPNSRLRLMENGSLHILDLRRRDTAVYTCLAENSAGTASKNIRLKVEEPPEIYVGQREFSVLQNRTILLPCQAHGNPRPKISWEKDGQEIPSTRDHRQNYGRIHFITLQTGGLAIPHTRSEDAGTFTCVASNSAGETRMDLVLKVQVPPVIERSERHFVASVGGRAVLPCVTSGNPKPRIRWLRNRRRLDDRDPRYMIGQDGSLTVDNIRPEDTGNYICTAENNVGKDAQSRLLRVQVPPVFVAKPSDKELTINSNFQLTCVARGIPSPAITWKLNGKPLAAPPSVNGVSTLTIRSAMKEDAGQYTCVATNPANEQSVTSSARVIIKVPPSVIVPPGDRAVRIAEKVLLNCTVRGDPPPQIIWTKNGRPVGLNDRIQKLANGSLVIYDLTSSDAGNYKCIAINDAGTSEAQSILTVKTEPKFTIEPVAALVELGESAIFDCAAEGVPAPTMYWWKGTQRLETGGRIAVLANNSLRIVATQQSDVGLYRCFATNSLGKTFVETQLDVLVHGGYSEWTSWGACSASCGRGERVRTRTCDSPAPGNGGRDCVGPSTEYATCTLELCPVHGNWSPWGVWGDCSLTCGGGQRRRFRSCSNPPPSGSGQPCSGQGEETETCNAQGCPVDGRFSDWSDWSKCSKTCGQAVKERYRECIQPSHGGRRCRGDTVEVMDCLLDPCSTVPMKAEGNLIGYINNVDIADGTIDATMTPYDDRVKVVALVENVPAPAANLLQHLISLLTPIYWTTALEIDGAYNGYSLTKGDFMREVHVQFATGEILKMSHYGNGLDQNGVLLFDIIIRGEVPDLGQMKDVHLAPYQEEYIQIGPGTVYAHSSRLFRADGATLPYAWNHTITYHEDMGRMPYLVQLLTTQALDVTIEPDHRAVRFQLEATIAPGEPSNRCPQGFTHDLQEFCRDEDECARESPCSHSCHNSPGGFSCSCPIGFLIKADAKTCQDIDECSTGLVQCGTGMECLNTQGSYRCVSKCSKGFEREAGGDRCVDTNECEASPSICEHACQNLVGSYRCSCLPGFTPGQNGRCTDVNECKRSNSPCSHNCVNIRGSYRCSCPPGYRLLNGRLCRDINECFEGHDCPSDQECVNKEGSYHCVRLCPPGFIRTESGRCQDVDECSTGQHRCYFNQRCINTEGGYRCQCPKGYTSRGLGQPCVDRDECRERRGICQHNCTNIRGGYKCTCPPGYRIGKDGFSCHDIDECLEQNINCGAEKMCFNHRGSYSCIDIPCPPDYARDPTTNFCVLECVSTDIPCPPGAKYADIIEFRTVALPGGQPARQDLIRLSAYNQHDEFLPQTVFTILQNDPKLEFYLRPEGGKGIVYTLAALQDDSTYQITVRARSYDQFSRHIQYQTTFIIYISVSAFPF</sequence>
<evidence type="ECO:0000256" key="5">
    <source>
        <dbReference type="ARBA" id="ARBA00022536"/>
    </source>
</evidence>
<dbReference type="Gene3D" id="2.40.155.10">
    <property type="entry name" value="Green fluorescent protein"/>
    <property type="match status" value="1"/>
</dbReference>
<dbReference type="SMART" id="SM00181">
    <property type="entry name" value="EGF"/>
    <property type="match status" value="8"/>
</dbReference>
<dbReference type="Pfam" id="PF07645">
    <property type="entry name" value="EGF_CA"/>
    <property type="match status" value="4"/>
</dbReference>
<dbReference type="Gene3D" id="2.60.40.10">
    <property type="entry name" value="Immunoglobulins"/>
    <property type="match status" value="28"/>
</dbReference>
<feature type="domain" description="Ig-like" evidence="15">
    <location>
        <begin position="903"/>
        <end position="987"/>
    </location>
</feature>
<feature type="domain" description="Nidogen G2 beta-barrel" evidence="16">
    <location>
        <begin position="3221"/>
        <end position="3441"/>
    </location>
</feature>
<feature type="domain" description="Ig-like" evidence="15">
    <location>
        <begin position="629"/>
        <end position="715"/>
    </location>
</feature>
<feature type="domain" description="Ig-like" evidence="15">
    <location>
        <begin position="1182"/>
        <end position="1270"/>
    </location>
</feature>
<proteinExistence type="predicted"/>
<dbReference type="SUPFAM" id="SSF57184">
    <property type="entry name" value="Growth factor receptor domain"/>
    <property type="match status" value="2"/>
</dbReference>
<dbReference type="Gene3D" id="2.20.100.10">
    <property type="entry name" value="Thrombospondin type-1 (TSP1) repeat"/>
    <property type="match status" value="2"/>
</dbReference>
<feature type="domain" description="Ig-like" evidence="15">
    <location>
        <begin position="810"/>
        <end position="898"/>
    </location>
</feature>
<feature type="domain" description="EGF-like" evidence="14">
    <location>
        <begin position="3539"/>
        <end position="3578"/>
    </location>
</feature>
<evidence type="ECO:0000259" key="14">
    <source>
        <dbReference type="PROSITE" id="PS50026"/>
    </source>
</evidence>
<feature type="domain" description="Ig-like" evidence="15">
    <location>
        <begin position="1090"/>
        <end position="1175"/>
    </location>
</feature>
<evidence type="ECO:0000256" key="3">
    <source>
        <dbReference type="ARBA" id="ARBA00022525"/>
    </source>
</evidence>
<dbReference type="Gene3D" id="2.10.25.10">
    <property type="entry name" value="Laminin"/>
    <property type="match status" value="8"/>
</dbReference>
<evidence type="ECO:0000259" key="16">
    <source>
        <dbReference type="PROSITE" id="PS50993"/>
    </source>
</evidence>
<dbReference type="PROSITE" id="PS50835">
    <property type="entry name" value="IG_LIKE"/>
    <property type="match status" value="28"/>
</dbReference>
<feature type="domain" description="EGF-like" evidence="14">
    <location>
        <begin position="3705"/>
        <end position="3745"/>
    </location>
</feature>
<dbReference type="SUPFAM" id="SSF57196">
    <property type="entry name" value="EGF/Laminin"/>
    <property type="match status" value="2"/>
</dbReference>
<feature type="domain" description="Ig-like" evidence="15">
    <location>
        <begin position="535"/>
        <end position="622"/>
    </location>
</feature>
<dbReference type="PROSITE" id="PS00010">
    <property type="entry name" value="ASX_HYDROXYL"/>
    <property type="match status" value="5"/>
</dbReference>
<keyword evidence="4" id="KW-0272">Extracellular matrix</keyword>
<feature type="domain" description="EGF-like" evidence="14">
    <location>
        <begin position="3662"/>
        <end position="3700"/>
    </location>
</feature>
<feature type="disulfide bond" evidence="13">
    <location>
        <begin position="3458"/>
        <end position="3468"/>
    </location>
</feature>
<protein>
    <recommendedName>
        <fullName evidence="19">Hemicentin-1</fullName>
    </recommendedName>
</protein>
<keyword evidence="3" id="KW-0964">Secreted</keyword>
<reference evidence="17" key="1">
    <citation type="journal article" date="2023" name="G3 (Bethesda)">
        <title>A reference genome for the long-term kleptoplast-retaining sea slug Elysia crispata morphotype clarki.</title>
        <authorList>
            <person name="Eastman K.E."/>
            <person name="Pendleton A.L."/>
            <person name="Shaikh M.A."/>
            <person name="Suttiyut T."/>
            <person name="Ogas R."/>
            <person name="Tomko P."/>
            <person name="Gavelis G."/>
            <person name="Widhalm J.R."/>
            <person name="Wisecaver J.H."/>
        </authorList>
    </citation>
    <scope>NUCLEOTIDE SEQUENCE</scope>
    <source>
        <strain evidence="17">ECLA1</strain>
    </source>
</reference>
<organism evidence="17 18">
    <name type="scientific">Elysia crispata</name>
    <name type="common">lettuce slug</name>
    <dbReference type="NCBI Taxonomy" id="231223"/>
    <lineage>
        <taxon>Eukaryota</taxon>
        <taxon>Metazoa</taxon>
        <taxon>Spiralia</taxon>
        <taxon>Lophotrochozoa</taxon>
        <taxon>Mollusca</taxon>
        <taxon>Gastropoda</taxon>
        <taxon>Heterobranchia</taxon>
        <taxon>Euthyneura</taxon>
        <taxon>Panpulmonata</taxon>
        <taxon>Sacoglossa</taxon>
        <taxon>Placobranchoidea</taxon>
        <taxon>Plakobranchidae</taxon>
        <taxon>Elysia</taxon>
    </lineage>
</organism>
<dbReference type="FunFam" id="2.10.25.10:FF:000008">
    <property type="entry name" value="Signal peptide, CUB domain, EGF-like 2"/>
    <property type="match status" value="1"/>
</dbReference>
<dbReference type="FunFam" id="2.60.40.10:FF:000130">
    <property type="entry name" value="Hemicentin 1"/>
    <property type="match status" value="4"/>
</dbReference>
<dbReference type="InterPro" id="IPR003599">
    <property type="entry name" value="Ig_sub"/>
</dbReference>
<dbReference type="CDD" id="cd00054">
    <property type="entry name" value="EGF_CA"/>
    <property type="match status" value="8"/>
</dbReference>
<dbReference type="FunFam" id="2.10.25.10:FF:000005">
    <property type="entry name" value="Fibrillin 2"/>
    <property type="match status" value="1"/>
</dbReference>
<dbReference type="InterPro" id="IPR009030">
    <property type="entry name" value="Growth_fac_rcpt_cys_sf"/>
</dbReference>